<dbReference type="Proteomes" id="UP000184225">
    <property type="component" value="Unassembled WGS sequence"/>
</dbReference>
<feature type="signal peptide" evidence="1">
    <location>
        <begin position="1"/>
        <end position="21"/>
    </location>
</feature>
<reference evidence="3 4" key="1">
    <citation type="submission" date="2016-11" db="EMBL/GenBank/DDBJ databases">
        <authorList>
            <person name="Jaros S."/>
            <person name="Januszkiewicz K."/>
            <person name="Wedrychowicz H."/>
        </authorList>
    </citation>
    <scope>NUCLEOTIDE SEQUENCE [LARGE SCALE GENOMIC DNA]</scope>
    <source>
        <strain evidence="3 4">DSM 21425</strain>
    </source>
</reference>
<organism evidence="3 4">
    <name type="scientific">Mesonia phycicola</name>
    <dbReference type="NCBI Taxonomy" id="579105"/>
    <lineage>
        <taxon>Bacteria</taxon>
        <taxon>Pseudomonadati</taxon>
        <taxon>Bacteroidota</taxon>
        <taxon>Flavobacteriia</taxon>
        <taxon>Flavobacteriales</taxon>
        <taxon>Flavobacteriaceae</taxon>
        <taxon>Mesonia</taxon>
    </lineage>
</organism>
<dbReference type="PANTHER" id="PTHR43784:SF2">
    <property type="entry name" value="GDSL-LIKE LIPASE_ACYLHYDROLASE, PUTATIVE (AFU_ORTHOLOGUE AFUA_2G00820)-RELATED"/>
    <property type="match status" value="1"/>
</dbReference>
<dbReference type="OrthoDB" id="158267at2"/>
<dbReference type="STRING" id="579105.SAMN04488096_10842"/>
<keyword evidence="4" id="KW-1185">Reference proteome</keyword>
<dbReference type="PROSITE" id="PS51257">
    <property type="entry name" value="PROKAR_LIPOPROTEIN"/>
    <property type="match status" value="1"/>
</dbReference>
<dbReference type="InterPro" id="IPR036514">
    <property type="entry name" value="SGNH_hydro_sf"/>
</dbReference>
<evidence type="ECO:0000256" key="1">
    <source>
        <dbReference type="SAM" id="SignalP"/>
    </source>
</evidence>
<name>A0A1M6GHN6_9FLAO</name>
<accession>A0A1M6GHN6</accession>
<keyword evidence="1" id="KW-0732">Signal</keyword>
<dbReference type="AlphaFoldDB" id="A0A1M6GHN6"/>
<feature type="domain" description="SGNH hydrolase-type esterase" evidence="2">
    <location>
        <begin position="32"/>
        <end position="209"/>
    </location>
</feature>
<dbReference type="Pfam" id="PF13472">
    <property type="entry name" value="Lipase_GDSL_2"/>
    <property type="match status" value="1"/>
</dbReference>
<evidence type="ECO:0000259" key="2">
    <source>
        <dbReference type="Pfam" id="PF13472"/>
    </source>
</evidence>
<proteinExistence type="predicted"/>
<evidence type="ECO:0000313" key="4">
    <source>
        <dbReference type="Proteomes" id="UP000184225"/>
    </source>
</evidence>
<dbReference type="SUPFAM" id="SSF52266">
    <property type="entry name" value="SGNH hydrolase"/>
    <property type="match status" value="1"/>
</dbReference>
<evidence type="ECO:0000313" key="3">
    <source>
        <dbReference type="EMBL" id="SHJ09403.1"/>
    </source>
</evidence>
<dbReference type="InterPro" id="IPR013830">
    <property type="entry name" value="SGNH_hydro"/>
</dbReference>
<dbReference type="InterPro" id="IPR053140">
    <property type="entry name" value="GDSL_Rv0518-like"/>
</dbReference>
<dbReference type="GO" id="GO:0016788">
    <property type="term" value="F:hydrolase activity, acting on ester bonds"/>
    <property type="evidence" value="ECO:0007669"/>
    <property type="project" value="UniProtKB-ARBA"/>
</dbReference>
<dbReference type="PANTHER" id="PTHR43784">
    <property type="entry name" value="GDSL-LIKE LIPASE/ACYLHYDROLASE, PUTATIVE (AFU_ORTHOLOGUE AFUA_2G00820)-RELATED"/>
    <property type="match status" value="1"/>
</dbReference>
<dbReference type="RefSeq" id="WP_073152438.1">
    <property type="nucleotide sequence ID" value="NZ_FQYY01000008.1"/>
</dbReference>
<feature type="chain" id="PRO_5012703096" evidence="1">
    <location>
        <begin position="22"/>
        <end position="226"/>
    </location>
</feature>
<sequence length="226" mass="25778">MRFIYITLSFLLILYSCSSSSTLPNKQLSYLALGDSYTIGESVAENKRWPVQLTQKLKNSGYMMQSPKIIAKTGWRTDELLTAINEQVGQEKYDLVSVLIGVNNQYQGQDLEQFQKDLEVILQQAIQKSKKGAKGVFVVSIPDYSVTPFAQNSNVDEIAHEIMIYNERCMITSADYGVKYFYITDISEEAKTNLELVAKDGLHPSAKMYLRWVERIFPSVKQMLEE</sequence>
<dbReference type="CDD" id="cd01832">
    <property type="entry name" value="SGNH_hydrolase_like_1"/>
    <property type="match status" value="1"/>
</dbReference>
<dbReference type="EMBL" id="FQYY01000008">
    <property type="protein sequence ID" value="SHJ09403.1"/>
    <property type="molecule type" value="Genomic_DNA"/>
</dbReference>
<dbReference type="Gene3D" id="3.40.50.1110">
    <property type="entry name" value="SGNH hydrolase"/>
    <property type="match status" value="1"/>
</dbReference>
<gene>
    <name evidence="3" type="ORF">SAMN04488096_10842</name>
</gene>
<protein>
    <submittedName>
        <fullName evidence="3">Lysophospholipase L1</fullName>
    </submittedName>
</protein>